<keyword evidence="3 6" id="KW-0238">DNA-binding</keyword>
<gene>
    <name evidence="6" type="ORF">SAMN05216571_102338</name>
</gene>
<evidence type="ECO:0000256" key="1">
    <source>
        <dbReference type="ARBA" id="ARBA00009437"/>
    </source>
</evidence>
<keyword evidence="4" id="KW-0804">Transcription</keyword>
<dbReference type="GO" id="GO:0006351">
    <property type="term" value="P:DNA-templated transcription"/>
    <property type="evidence" value="ECO:0007669"/>
    <property type="project" value="TreeGrafter"/>
</dbReference>
<sequence length="306" mass="34976">MQRWDRIEAFVEVVRLGSFSAAARALKVSTSHVSRLVGQLENQLGTTLLYRTTRQLHLTDAGTLYFEHCRHLFDGFQEAEAAVHDFHARPKGVLKLTSSTTFGERFIAPLVNDFQRQHPQLEVNLHFTNRRVELIDEGFDVAIRMGVLKDSTLIARRLCERREYVVGSRDYFAQVSRPHSLAELANHACLLGSRDQWLFEVDGVRREVRVGGRWQANSGPALLDASLKGLGLAQLPDYYVEKHLASGELVSVLDHFRHSDTAVWAVYPRHRHLSPKVRQFVDYLVAHIHDVLPVRRWAGLSQQQEQ</sequence>
<protein>
    <submittedName>
        <fullName evidence="6">DNA-binding transcriptional regulator, LysR family</fullName>
    </submittedName>
</protein>
<dbReference type="Gene3D" id="3.40.190.290">
    <property type="match status" value="1"/>
</dbReference>
<dbReference type="STRING" id="284577.SAMN05216571_102338"/>
<evidence type="ECO:0000313" key="7">
    <source>
        <dbReference type="Proteomes" id="UP000198641"/>
    </source>
</evidence>
<dbReference type="FunFam" id="1.10.10.10:FF:000001">
    <property type="entry name" value="LysR family transcriptional regulator"/>
    <property type="match status" value="1"/>
</dbReference>
<dbReference type="AlphaFoldDB" id="A0A1G7PKW5"/>
<reference evidence="6 7" key="1">
    <citation type="submission" date="2016-10" db="EMBL/GenBank/DDBJ databases">
        <authorList>
            <person name="de Groot N.N."/>
        </authorList>
    </citation>
    <scope>NUCLEOTIDE SEQUENCE [LARGE SCALE GENOMIC DNA]</scope>
    <source>
        <strain evidence="6 7">BH539</strain>
    </source>
</reference>
<dbReference type="EMBL" id="FNCI01000002">
    <property type="protein sequence ID" value="SDF85990.1"/>
    <property type="molecule type" value="Genomic_DNA"/>
</dbReference>
<dbReference type="SUPFAM" id="SSF53850">
    <property type="entry name" value="Periplasmic binding protein-like II"/>
    <property type="match status" value="1"/>
</dbReference>
<dbReference type="PANTHER" id="PTHR30537">
    <property type="entry name" value="HTH-TYPE TRANSCRIPTIONAL REGULATOR"/>
    <property type="match status" value="1"/>
</dbReference>
<accession>A0A1G7PKW5</accession>
<dbReference type="Pfam" id="PF03466">
    <property type="entry name" value="LysR_substrate"/>
    <property type="match status" value="1"/>
</dbReference>
<dbReference type="PROSITE" id="PS50931">
    <property type="entry name" value="HTH_LYSR"/>
    <property type="match status" value="1"/>
</dbReference>
<dbReference type="SUPFAM" id="SSF46785">
    <property type="entry name" value="Winged helix' DNA-binding domain"/>
    <property type="match status" value="1"/>
</dbReference>
<evidence type="ECO:0000256" key="3">
    <source>
        <dbReference type="ARBA" id="ARBA00023125"/>
    </source>
</evidence>
<evidence type="ECO:0000313" key="6">
    <source>
        <dbReference type="EMBL" id="SDF85990.1"/>
    </source>
</evidence>
<name>A0A1G7PKW5_9GAMM</name>
<dbReference type="GO" id="GO:0043565">
    <property type="term" value="F:sequence-specific DNA binding"/>
    <property type="evidence" value="ECO:0007669"/>
    <property type="project" value="TreeGrafter"/>
</dbReference>
<dbReference type="InterPro" id="IPR000847">
    <property type="entry name" value="LysR_HTH_N"/>
</dbReference>
<dbReference type="InterPro" id="IPR036388">
    <property type="entry name" value="WH-like_DNA-bd_sf"/>
</dbReference>
<evidence type="ECO:0000259" key="5">
    <source>
        <dbReference type="PROSITE" id="PS50931"/>
    </source>
</evidence>
<dbReference type="Pfam" id="PF00126">
    <property type="entry name" value="HTH_1"/>
    <property type="match status" value="1"/>
</dbReference>
<dbReference type="FunFam" id="3.40.190.290:FF:000001">
    <property type="entry name" value="Transcriptional regulator, LysR family"/>
    <property type="match status" value="1"/>
</dbReference>
<dbReference type="Gene3D" id="1.10.10.10">
    <property type="entry name" value="Winged helix-like DNA-binding domain superfamily/Winged helix DNA-binding domain"/>
    <property type="match status" value="1"/>
</dbReference>
<dbReference type="GO" id="GO:0003700">
    <property type="term" value="F:DNA-binding transcription factor activity"/>
    <property type="evidence" value="ECO:0007669"/>
    <property type="project" value="InterPro"/>
</dbReference>
<keyword evidence="2" id="KW-0805">Transcription regulation</keyword>
<dbReference type="InterPro" id="IPR005119">
    <property type="entry name" value="LysR_subst-bd"/>
</dbReference>
<dbReference type="InterPro" id="IPR058163">
    <property type="entry name" value="LysR-type_TF_proteobact-type"/>
</dbReference>
<proteinExistence type="inferred from homology"/>
<keyword evidence="7" id="KW-1185">Reference proteome</keyword>
<dbReference type="Proteomes" id="UP000198641">
    <property type="component" value="Unassembled WGS sequence"/>
</dbReference>
<dbReference type="RefSeq" id="WP_092523425.1">
    <property type="nucleotide sequence ID" value="NZ_FNCI01000002.1"/>
</dbReference>
<dbReference type="InterPro" id="IPR036390">
    <property type="entry name" value="WH_DNA-bd_sf"/>
</dbReference>
<evidence type="ECO:0000256" key="4">
    <source>
        <dbReference type="ARBA" id="ARBA00023163"/>
    </source>
</evidence>
<dbReference type="OrthoDB" id="9815676at2"/>
<dbReference type="PANTHER" id="PTHR30537:SF10">
    <property type="entry name" value="TRANSCRIPTIONAL REGULATOR-RELATED"/>
    <property type="match status" value="1"/>
</dbReference>
<comment type="similarity">
    <text evidence="1">Belongs to the LysR transcriptional regulatory family.</text>
</comment>
<organism evidence="6 7">
    <name type="scientific">Onishia taeanensis</name>
    <dbReference type="NCBI Taxonomy" id="284577"/>
    <lineage>
        <taxon>Bacteria</taxon>
        <taxon>Pseudomonadati</taxon>
        <taxon>Pseudomonadota</taxon>
        <taxon>Gammaproteobacteria</taxon>
        <taxon>Oceanospirillales</taxon>
        <taxon>Halomonadaceae</taxon>
        <taxon>Onishia</taxon>
    </lineage>
</organism>
<evidence type="ECO:0000256" key="2">
    <source>
        <dbReference type="ARBA" id="ARBA00023015"/>
    </source>
</evidence>
<feature type="domain" description="HTH lysR-type" evidence="5">
    <location>
        <begin position="1"/>
        <end position="59"/>
    </location>
</feature>